<dbReference type="InterPro" id="IPR016064">
    <property type="entry name" value="NAD/diacylglycerol_kinase_sf"/>
</dbReference>
<organism evidence="10 11">
    <name type="scientific">Agrococcus carbonis</name>
    <dbReference type="NCBI Taxonomy" id="684552"/>
    <lineage>
        <taxon>Bacteria</taxon>
        <taxon>Bacillati</taxon>
        <taxon>Actinomycetota</taxon>
        <taxon>Actinomycetes</taxon>
        <taxon>Micrococcales</taxon>
        <taxon>Microbacteriaceae</taxon>
        <taxon>Agrococcus</taxon>
    </lineage>
</organism>
<keyword evidence="11" id="KW-1185">Reference proteome</keyword>
<keyword evidence="7" id="KW-0594">Phospholipid biosynthesis</keyword>
<dbReference type="AlphaFoldDB" id="A0A1H1KUV6"/>
<keyword evidence="8" id="KW-1208">Phospholipid metabolism</keyword>
<keyword evidence="7" id="KW-0444">Lipid biosynthesis</keyword>
<dbReference type="GO" id="GO:0005524">
    <property type="term" value="F:ATP binding"/>
    <property type="evidence" value="ECO:0007669"/>
    <property type="project" value="UniProtKB-KW"/>
</dbReference>
<evidence type="ECO:0000256" key="3">
    <source>
        <dbReference type="ARBA" id="ARBA00022679"/>
    </source>
</evidence>
<evidence type="ECO:0000313" key="11">
    <source>
        <dbReference type="Proteomes" id="UP000199649"/>
    </source>
</evidence>
<dbReference type="EMBL" id="LT629734">
    <property type="protein sequence ID" value="SDR65790.1"/>
    <property type="molecule type" value="Genomic_DNA"/>
</dbReference>
<evidence type="ECO:0000256" key="7">
    <source>
        <dbReference type="ARBA" id="ARBA00023209"/>
    </source>
</evidence>
<dbReference type="Pfam" id="PF00781">
    <property type="entry name" value="DAGK_cat"/>
    <property type="match status" value="1"/>
</dbReference>
<dbReference type="GO" id="GO:0016301">
    <property type="term" value="F:kinase activity"/>
    <property type="evidence" value="ECO:0007669"/>
    <property type="project" value="UniProtKB-KW"/>
</dbReference>
<name>A0A1H1KUV6_9MICO</name>
<dbReference type="InterPro" id="IPR050187">
    <property type="entry name" value="Lipid_Phosphate_FormReg"/>
</dbReference>
<dbReference type="InterPro" id="IPR001206">
    <property type="entry name" value="Diacylglycerol_kinase_cat_dom"/>
</dbReference>
<evidence type="ECO:0000256" key="5">
    <source>
        <dbReference type="ARBA" id="ARBA00022777"/>
    </source>
</evidence>
<evidence type="ECO:0000259" key="9">
    <source>
        <dbReference type="PROSITE" id="PS50146"/>
    </source>
</evidence>
<dbReference type="Gene3D" id="3.40.50.10330">
    <property type="entry name" value="Probable inorganic polyphosphate/atp-NAD kinase, domain 1"/>
    <property type="match status" value="1"/>
</dbReference>
<dbReference type="PROSITE" id="PS50146">
    <property type="entry name" value="DAGK"/>
    <property type="match status" value="1"/>
</dbReference>
<dbReference type="GO" id="GO:0008654">
    <property type="term" value="P:phospholipid biosynthetic process"/>
    <property type="evidence" value="ECO:0007669"/>
    <property type="project" value="UniProtKB-KW"/>
</dbReference>
<evidence type="ECO:0000256" key="6">
    <source>
        <dbReference type="ARBA" id="ARBA00022840"/>
    </source>
</evidence>
<dbReference type="InterPro" id="IPR045540">
    <property type="entry name" value="YegS/DAGK_C"/>
</dbReference>
<keyword evidence="3" id="KW-0808">Transferase</keyword>
<dbReference type="Proteomes" id="UP000199649">
    <property type="component" value="Chromosome I"/>
</dbReference>
<sequence>MVRTPRGYAGAVLQVAIIGNPSARGFPRAVDAVLREVAAVGADAHVLPTTLAEPGGPQARAARASGADAVVAIGGDGTVREVATELAGGGPALGIVPAGTANLFARNLDLPLRDPAAAARIALGGRDASVDLGRVALTRADGSRDPERVFLVVAGVGHDALAVEAASLRHKRRLGWVSYIALGARRLGGPSFAVRGRFDGGPVETAHAWSVLVHNAARIPAGLQVVPGTRLDDGLLHVATVSPRHLAHWGRIAAAGAGVARAEGILRHRDAERVTLGRVDDLLPVQLDGDAAGRVTRLDARIDRAALRVRVPGSMS</sequence>
<dbReference type="SUPFAM" id="SSF111331">
    <property type="entry name" value="NAD kinase/diacylglycerol kinase-like"/>
    <property type="match status" value="1"/>
</dbReference>
<dbReference type="SMART" id="SM00046">
    <property type="entry name" value="DAGKc"/>
    <property type="match status" value="1"/>
</dbReference>
<comment type="similarity">
    <text evidence="2">Belongs to the diacylglycerol/lipid kinase family.</text>
</comment>
<feature type="domain" description="DAGKc" evidence="9">
    <location>
        <begin position="59"/>
        <end position="139"/>
    </location>
</feature>
<proteinExistence type="inferred from homology"/>
<dbReference type="Gene3D" id="2.60.200.40">
    <property type="match status" value="1"/>
</dbReference>
<accession>A0A1H1KUV6</accession>
<keyword evidence="4" id="KW-0547">Nucleotide-binding</keyword>
<protein>
    <submittedName>
        <fullName evidence="10">Diacylglycerol kinase family enzyme</fullName>
    </submittedName>
</protein>
<reference evidence="11" key="1">
    <citation type="submission" date="2016-10" db="EMBL/GenBank/DDBJ databases">
        <authorList>
            <person name="Varghese N."/>
            <person name="Submissions S."/>
        </authorList>
    </citation>
    <scope>NUCLEOTIDE SEQUENCE [LARGE SCALE GENOMIC DNA]</scope>
    <source>
        <strain evidence="11">DSM 22965</strain>
    </source>
</reference>
<comment type="cofactor">
    <cofactor evidence="1">
        <name>Mg(2+)</name>
        <dbReference type="ChEBI" id="CHEBI:18420"/>
    </cofactor>
</comment>
<evidence type="ECO:0000256" key="2">
    <source>
        <dbReference type="ARBA" id="ARBA00005983"/>
    </source>
</evidence>
<evidence type="ECO:0000256" key="8">
    <source>
        <dbReference type="ARBA" id="ARBA00023264"/>
    </source>
</evidence>
<evidence type="ECO:0000313" key="10">
    <source>
        <dbReference type="EMBL" id="SDR65790.1"/>
    </source>
</evidence>
<keyword evidence="5 10" id="KW-0418">Kinase</keyword>
<keyword evidence="6" id="KW-0067">ATP-binding</keyword>
<dbReference type="STRING" id="684552.SAMN04489719_0117"/>
<dbReference type="Pfam" id="PF19279">
    <property type="entry name" value="YegS_C"/>
    <property type="match status" value="1"/>
</dbReference>
<evidence type="ECO:0000256" key="1">
    <source>
        <dbReference type="ARBA" id="ARBA00001946"/>
    </source>
</evidence>
<dbReference type="PANTHER" id="PTHR12358:SF54">
    <property type="entry name" value="SPHINGOSINE KINASE RELATED PROTEIN"/>
    <property type="match status" value="1"/>
</dbReference>
<keyword evidence="7" id="KW-0443">Lipid metabolism</keyword>
<dbReference type="InterPro" id="IPR017438">
    <property type="entry name" value="ATP-NAD_kinase_N"/>
</dbReference>
<evidence type="ECO:0000256" key="4">
    <source>
        <dbReference type="ARBA" id="ARBA00022741"/>
    </source>
</evidence>
<gene>
    <name evidence="10" type="ORF">SAMN04489719_0117</name>
</gene>
<dbReference type="PANTHER" id="PTHR12358">
    <property type="entry name" value="SPHINGOSINE KINASE"/>
    <property type="match status" value="1"/>
</dbReference>